<evidence type="ECO:0000256" key="1">
    <source>
        <dbReference type="ARBA" id="ARBA00022670"/>
    </source>
</evidence>
<sequence>MWFTGLAAGAVVVPPALSGCAYDPVTGESVFSLVSEEQEIEIDRQQSPHQFSADYGANDDTRLNRYVSQVGAAITRTSHRPQMPYSFRVLDANHVNAYTFPGGSMAVTRGILVELDSEAELAALLGHEIGHVNARHSAERATKGLLAQAAVGLAAGAVSNENAQSLVAGVGAISATALLAKYSRNNEREADRLGLDYAVAAGANPKGMIELMAMLNTLHDAQPGALQIMFSSHPMSAERVANAREQVQTVYQNQQGRDLGRERYMDYTAALRKERTLIKTLANADLAVSAGEFQQADQALDQARRIRDDDYALWIISAKSNMGQGRSRSAVADLQKAQTLKPTEALPLYMLGANYLDVGEPDAALSAYRQYQLKLPGNPMVDFFIGYSYEQMGQQPPAAEAYRTFLQQVQQGEQAEHAYRQLLAWGYLS</sequence>
<dbReference type="STRING" id="314283.MED297_02212"/>
<evidence type="ECO:0000256" key="5">
    <source>
        <dbReference type="ARBA" id="ARBA00023049"/>
    </source>
</evidence>
<accession>A4BEG9</accession>
<dbReference type="Pfam" id="PF01435">
    <property type="entry name" value="Peptidase_M48"/>
    <property type="match status" value="1"/>
</dbReference>
<dbReference type="Gene3D" id="3.30.2010.10">
    <property type="entry name" value="Metalloproteases ('zincins'), catalytic domain"/>
    <property type="match status" value="1"/>
</dbReference>
<evidence type="ECO:0000259" key="7">
    <source>
        <dbReference type="Pfam" id="PF01435"/>
    </source>
</evidence>
<dbReference type="PANTHER" id="PTHR22726:SF1">
    <property type="entry name" value="METALLOENDOPEPTIDASE OMA1, MITOCHONDRIAL"/>
    <property type="match status" value="1"/>
</dbReference>
<evidence type="ECO:0000313" key="8">
    <source>
        <dbReference type="EMBL" id="EAR09396.1"/>
    </source>
</evidence>
<feature type="domain" description="Peptidase M48" evidence="7">
    <location>
        <begin position="64"/>
        <end position="245"/>
    </location>
</feature>
<evidence type="ECO:0000313" key="9">
    <source>
        <dbReference type="Proteomes" id="UP000005953"/>
    </source>
</evidence>
<keyword evidence="4 6" id="KW-0862">Zinc</keyword>
<comment type="caution">
    <text evidence="8">The sequence shown here is derived from an EMBL/GenBank/DDBJ whole genome shotgun (WGS) entry which is preliminary data.</text>
</comment>
<protein>
    <submittedName>
        <fullName evidence="8">Peptidase M48, Ste24p</fullName>
    </submittedName>
</protein>
<evidence type="ECO:0000256" key="3">
    <source>
        <dbReference type="ARBA" id="ARBA00022801"/>
    </source>
</evidence>
<comment type="cofactor">
    <cofactor evidence="6">
        <name>Zn(2+)</name>
        <dbReference type="ChEBI" id="CHEBI:29105"/>
    </cofactor>
    <text evidence="6">Binds 1 zinc ion per subunit.</text>
</comment>
<proteinExistence type="inferred from homology"/>
<dbReference type="GO" id="GO:0016020">
    <property type="term" value="C:membrane"/>
    <property type="evidence" value="ECO:0007669"/>
    <property type="project" value="TreeGrafter"/>
</dbReference>
<dbReference type="GO" id="GO:0004222">
    <property type="term" value="F:metalloendopeptidase activity"/>
    <property type="evidence" value="ECO:0007669"/>
    <property type="project" value="InterPro"/>
</dbReference>
<keyword evidence="3 6" id="KW-0378">Hydrolase</keyword>
<keyword evidence="2" id="KW-0479">Metal-binding</keyword>
<name>A4BEG9_9GAMM</name>
<dbReference type="HOGENOM" id="CLU_039394_0_0_6"/>
<dbReference type="EMBL" id="AAOE01000010">
    <property type="protein sequence ID" value="EAR09396.1"/>
    <property type="molecule type" value="Genomic_DNA"/>
</dbReference>
<comment type="similarity">
    <text evidence="6">Belongs to the peptidase M48 family.</text>
</comment>
<dbReference type="Proteomes" id="UP000005953">
    <property type="component" value="Unassembled WGS sequence"/>
</dbReference>
<keyword evidence="5 6" id="KW-0482">Metalloprotease</keyword>
<dbReference type="AlphaFoldDB" id="A4BEG9"/>
<organism evidence="8 9">
    <name type="scientific">Reinekea blandensis MED297</name>
    <dbReference type="NCBI Taxonomy" id="314283"/>
    <lineage>
        <taxon>Bacteria</taxon>
        <taxon>Pseudomonadati</taxon>
        <taxon>Pseudomonadota</taxon>
        <taxon>Gammaproteobacteria</taxon>
        <taxon>Oceanospirillales</taxon>
        <taxon>Saccharospirillaceae</taxon>
        <taxon>Reinekea</taxon>
    </lineage>
</organism>
<dbReference type="InterPro" id="IPR001915">
    <property type="entry name" value="Peptidase_M48"/>
</dbReference>
<dbReference type="Gene3D" id="1.25.40.10">
    <property type="entry name" value="Tetratricopeptide repeat domain"/>
    <property type="match status" value="1"/>
</dbReference>
<dbReference type="InterPro" id="IPR051156">
    <property type="entry name" value="Mito/Outer_Membr_Metalloprot"/>
</dbReference>
<keyword evidence="1 6" id="KW-0645">Protease</keyword>
<dbReference type="PANTHER" id="PTHR22726">
    <property type="entry name" value="METALLOENDOPEPTIDASE OMA1"/>
    <property type="match status" value="1"/>
</dbReference>
<evidence type="ECO:0000256" key="6">
    <source>
        <dbReference type="RuleBase" id="RU003983"/>
    </source>
</evidence>
<dbReference type="SUPFAM" id="SSF48452">
    <property type="entry name" value="TPR-like"/>
    <property type="match status" value="1"/>
</dbReference>
<gene>
    <name evidence="8" type="ORF">MED297_02212</name>
</gene>
<dbReference type="GO" id="GO:0051603">
    <property type="term" value="P:proteolysis involved in protein catabolic process"/>
    <property type="evidence" value="ECO:0007669"/>
    <property type="project" value="TreeGrafter"/>
</dbReference>
<keyword evidence="9" id="KW-1185">Reference proteome</keyword>
<dbReference type="GO" id="GO:0046872">
    <property type="term" value="F:metal ion binding"/>
    <property type="evidence" value="ECO:0007669"/>
    <property type="project" value="UniProtKB-KW"/>
</dbReference>
<evidence type="ECO:0000256" key="2">
    <source>
        <dbReference type="ARBA" id="ARBA00022723"/>
    </source>
</evidence>
<evidence type="ECO:0000256" key="4">
    <source>
        <dbReference type="ARBA" id="ARBA00022833"/>
    </source>
</evidence>
<dbReference type="InterPro" id="IPR011990">
    <property type="entry name" value="TPR-like_helical_dom_sf"/>
</dbReference>
<reference evidence="8 9" key="1">
    <citation type="submission" date="2006-02" db="EMBL/GenBank/DDBJ databases">
        <authorList>
            <person name="Pinhassi J."/>
            <person name="Pedros-Alio C."/>
            <person name="Ferriera S."/>
            <person name="Johnson J."/>
            <person name="Kravitz S."/>
            <person name="Halpern A."/>
            <person name="Remington K."/>
            <person name="Beeson K."/>
            <person name="Tran B."/>
            <person name="Rogers Y.-H."/>
            <person name="Friedman R."/>
            <person name="Venter J.C."/>
        </authorList>
    </citation>
    <scope>NUCLEOTIDE SEQUENCE [LARGE SCALE GENOMIC DNA]</scope>
    <source>
        <strain evidence="8 9">MED297</strain>
    </source>
</reference>